<dbReference type="Proteomes" id="UP000195024">
    <property type="component" value="Unassembled WGS sequence"/>
</dbReference>
<reference evidence="1 2" key="1">
    <citation type="submission" date="2017-05" db="EMBL/GenBank/DDBJ databases">
        <title>The Genome Sequence of Enterococcus mundtii 6B1_DIV0119.</title>
        <authorList>
            <consortium name="The Broad Institute Genomics Platform"/>
            <consortium name="The Broad Institute Genomic Center for Infectious Diseases"/>
            <person name="Earl A."/>
            <person name="Manson A."/>
            <person name="Schwartman J."/>
            <person name="Gilmore M."/>
            <person name="Abouelleil A."/>
            <person name="Cao P."/>
            <person name="Chapman S."/>
            <person name="Cusick C."/>
            <person name="Shea T."/>
            <person name="Young S."/>
            <person name="Neafsey D."/>
            <person name="Nusbaum C."/>
            <person name="Birren B."/>
        </authorList>
    </citation>
    <scope>NUCLEOTIDE SEQUENCE [LARGE SCALE GENOMIC DNA]</scope>
    <source>
        <strain evidence="1 2">6B1_DIV0119</strain>
    </source>
</reference>
<evidence type="ECO:0000313" key="2">
    <source>
        <dbReference type="Proteomes" id="UP000195024"/>
    </source>
</evidence>
<dbReference type="RefSeq" id="WP_086334851.1">
    <property type="nucleotide sequence ID" value="NZ_NGMS01000001.1"/>
</dbReference>
<name>A0A242L0R6_ENTMU</name>
<dbReference type="InterPro" id="IPR011664">
    <property type="entry name" value="Abi_system_AbiD/AbiF-like"/>
</dbReference>
<protein>
    <recommendedName>
        <fullName evidence="3">CAAX protease</fullName>
    </recommendedName>
</protein>
<evidence type="ECO:0000313" key="1">
    <source>
        <dbReference type="EMBL" id="OTP27711.1"/>
    </source>
</evidence>
<accession>A0A242L0R6</accession>
<gene>
    <name evidence="1" type="ORF">A5802_001447</name>
</gene>
<organism evidence="1 2">
    <name type="scientific">Enterococcus mundtii</name>
    <dbReference type="NCBI Taxonomy" id="53346"/>
    <lineage>
        <taxon>Bacteria</taxon>
        <taxon>Bacillati</taxon>
        <taxon>Bacillota</taxon>
        <taxon>Bacilli</taxon>
        <taxon>Lactobacillales</taxon>
        <taxon>Enterococcaceae</taxon>
        <taxon>Enterococcus</taxon>
    </lineage>
</organism>
<sequence length="337" mass="40934">MGEKIFLSLEEQIKKLESRKLRFRNDEERKDAIYTLQNNSYYSLVNGYKDFFSIIDKNGEDDYQYVLFVDLRDTYDFDKELSALIFKYLLRIEDSIKAIFSYHIGKHYGHKNHDYLDRKKYRKGSFVKKEQKYEIEILLEKLNRTIDRERDLQIKHYSNMYGYVPPWVLAGCLSMDTLMYWYKLSDRQIKEQTVKTMMYDFSQYPFYHITDIEENLEFFVNLTTIIKEYRNRAAHSNRIINHRSRHNIKIHLLELYALERKEIRSLYTKGILKNDISSLFVTITIMLSKRHTIRNNFIRELEALFYNFKLANPNLYTRVTSKVRLDYDFSELLRDII</sequence>
<dbReference type="EMBL" id="NGMS01000001">
    <property type="protein sequence ID" value="OTP27711.1"/>
    <property type="molecule type" value="Genomic_DNA"/>
</dbReference>
<dbReference type="Pfam" id="PF07751">
    <property type="entry name" value="Abi_2"/>
    <property type="match status" value="1"/>
</dbReference>
<proteinExistence type="predicted"/>
<dbReference type="AlphaFoldDB" id="A0A242L0R6"/>
<comment type="caution">
    <text evidence="1">The sequence shown here is derived from an EMBL/GenBank/DDBJ whole genome shotgun (WGS) entry which is preliminary data.</text>
</comment>
<evidence type="ECO:0008006" key="3">
    <source>
        <dbReference type="Google" id="ProtNLM"/>
    </source>
</evidence>